<gene>
    <name evidence="4" type="ORF">CVM39_05865</name>
</gene>
<keyword evidence="2" id="KW-0472">Membrane</keyword>
<feature type="region of interest" description="Disordered" evidence="1">
    <location>
        <begin position="1"/>
        <end position="29"/>
    </location>
</feature>
<feature type="transmembrane region" description="Helical" evidence="2">
    <location>
        <begin position="42"/>
        <end position="63"/>
    </location>
</feature>
<comment type="caution">
    <text evidence="4">The sequence shown here is derived from an EMBL/GenBank/DDBJ whole genome shotgun (WGS) entry which is preliminary data.</text>
</comment>
<proteinExistence type="predicted"/>
<evidence type="ECO:0000259" key="3">
    <source>
        <dbReference type="Pfam" id="PF03372"/>
    </source>
</evidence>
<dbReference type="InterPro" id="IPR005135">
    <property type="entry name" value="Endo/exonuclease/phosphatase"/>
</dbReference>
<evidence type="ECO:0000256" key="1">
    <source>
        <dbReference type="SAM" id="MobiDB-lite"/>
    </source>
</evidence>
<keyword evidence="2" id="KW-0812">Transmembrane</keyword>
<organism evidence="4 5">
    <name type="scientific">Pseudooceanicola antarcticus</name>
    <dbReference type="NCBI Taxonomy" id="1247613"/>
    <lineage>
        <taxon>Bacteria</taxon>
        <taxon>Pseudomonadati</taxon>
        <taxon>Pseudomonadota</taxon>
        <taxon>Alphaproteobacteria</taxon>
        <taxon>Rhodobacterales</taxon>
        <taxon>Paracoccaceae</taxon>
        <taxon>Pseudooceanicola</taxon>
    </lineage>
</organism>
<keyword evidence="4" id="KW-0255">Endonuclease</keyword>
<dbReference type="Pfam" id="PF03372">
    <property type="entry name" value="Exo_endo_phos"/>
    <property type="match status" value="1"/>
</dbReference>
<dbReference type="Proteomes" id="UP000231702">
    <property type="component" value="Unassembled WGS sequence"/>
</dbReference>
<dbReference type="Gene3D" id="3.60.10.10">
    <property type="entry name" value="Endonuclease/exonuclease/phosphatase"/>
    <property type="match status" value="1"/>
</dbReference>
<evidence type="ECO:0000313" key="4">
    <source>
        <dbReference type="EMBL" id="PJE30241.1"/>
    </source>
</evidence>
<keyword evidence="4" id="KW-0378">Hydrolase</keyword>
<reference evidence="4 5" key="1">
    <citation type="journal article" date="2018" name="Int. J. Syst. Evol. Microbiol.">
        <title>Pseudooceanicola lipolyticus sp. nov., a marine alphaproteobacterium, reclassification of Oceanicola flagellatus as Pseudooceanicola flagellatus comb. nov. and emended description of the genus Pseudooceanicola.</title>
        <authorList>
            <person name="Huang M.-M."/>
            <person name="Guo L.-L."/>
            <person name="Wu Y.-H."/>
            <person name="Lai Q.-L."/>
            <person name="Shao Z.-Z."/>
            <person name="Wang C.-S."/>
            <person name="Wu M."/>
            <person name="Xu X.-W."/>
        </authorList>
    </citation>
    <scope>NUCLEOTIDE SEQUENCE [LARGE SCALE GENOMIC DNA]</scope>
    <source>
        <strain evidence="4 5">Ar-45</strain>
    </source>
</reference>
<dbReference type="EMBL" id="PGTD01000013">
    <property type="protein sequence ID" value="PJE30241.1"/>
    <property type="molecule type" value="Genomic_DNA"/>
</dbReference>
<evidence type="ECO:0000313" key="5">
    <source>
        <dbReference type="Proteomes" id="UP000231702"/>
    </source>
</evidence>
<evidence type="ECO:0000256" key="2">
    <source>
        <dbReference type="SAM" id="Phobius"/>
    </source>
</evidence>
<dbReference type="GO" id="GO:0004519">
    <property type="term" value="F:endonuclease activity"/>
    <property type="evidence" value="ECO:0007669"/>
    <property type="project" value="UniProtKB-KW"/>
</dbReference>
<dbReference type="InterPro" id="IPR036691">
    <property type="entry name" value="Endo/exonu/phosph_ase_sf"/>
</dbReference>
<dbReference type="SUPFAM" id="SSF56219">
    <property type="entry name" value="DNase I-like"/>
    <property type="match status" value="1"/>
</dbReference>
<accession>A0ABX4MQ96</accession>
<protein>
    <submittedName>
        <fullName evidence="4">Endonuclease/exonuclease/phosphatase family protein</fullName>
    </submittedName>
</protein>
<keyword evidence="2" id="KW-1133">Transmembrane helix</keyword>
<keyword evidence="5" id="KW-1185">Reference proteome</keyword>
<sequence>MGIPSGKPDHARRGPGPCRGHGRGQAPPHLCRRQGRRHPGHLIFLLLLLLAAPLGAEPLRLAYFHSELERDGPGLLLRDILRDEDAQVAAVLAVIEAAEADVLVLSGVDWDAGGLALAALNAALARPYPHLFTARPNAGRPTGRDLDGNGRLAEARDAQGYGRFTGAGGMGVLSRYGFSTVQDFSSLLWEDLPGNLMPDGDPGLGVQRLSSMVHWVLPVEVRGRRLHLGIFHATPPVFDGPEDRNGRRNHDEILFWVRLLDGALPGALPDPFVILGGANLDGDRSEGRRAAIRALLQDRRLQETRPMRPGRAEVPLATVDWPAPGPGQMRVDYLLPSAGLKVIDSGVLWPEGEAPLARQVAQASRHRLIWLDLRWP</sequence>
<keyword evidence="4" id="KW-0540">Nuclease</keyword>
<name>A0ABX4MQ96_9RHOB</name>
<feature type="domain" description="Endonuclease/exonuclease/phosphatase" evidence="3">
    <location>
        <begin position="83"/>
        <end position="366"/>
    </location>
</feature>